<feature type="region of interest" description="Disordered" evidence="1">
    <location>
        <begin position="24"/>
        <end position="49"/>
    </location>
</feature>
<evidence type="ECO:0000256" key="1">
    <source>
        <dbReference type="SAM" id="MobiDB-lite"/>
    </source>
</evidence>
<name>A0A9N9NUG4_9GLOM</name>
<dbReference type="EMBL" id="CAJVPQ010021387">
    <property type="protein sequence ID" value="CAG8758241.1"/>
    <property type="molecule type" value="Genomic_DNA"/>
</dbReference>
<evidence type="ECO:0000313" key="2">
    <source>
        <dbReference type="EMBL" id="CAG8758241.1"/>
    </source>
</evidence>
<comment type="caution">
    <text evidence="2">The sequence shown here is derived from an EMBL/GenBank/DDBJ whole genome shotgun (WGS) entry which is preliminary data.</text>
</comment>
<reference evidence="2" key="1">
    <citation type="submission" date="2021-06" db="EMBL/GenBank/DDBJ databases">
        <authorList>
            <person name="Kallberg Y."/>
            <person name="Tangrot J."/>
            <person name="Rosling A."/>
        </authorList>
    </citation>
    <scope>NUCLEOTIDE SEQUENCE</scope>
    <source>
        <strain evidence="2">UK204</strain>
    </source>
</reference>
<gene>
    <name evidence="2" type="ORF">FCALED_LOCUS16752</name>
</gene>
<evidence type="ECO:0000313" key="3">
    <source>
        <dbReference type="Proteomes" id="UP000789570"/>
    </source>
</evidence>
<dbReference type="OrthoDB" id="2408011at2759"/>
<feature type="compositionally biased region" description="Acidic residues" evidence="1">
    <location>
        <begin position="30"/>
        <end position="49"/>
    </location>
</feature>
<protein>
    <submittedName>
        <fullName evidence="2">1976_t:CDS:1</fullName>
    </submittedName>
</protein>
<organism evidence="2 3">
    <name type="scientific">Funneliformis caledonium</name>
    <dbReference type="NCBI Taxonomy" id="1117310"/>
    <lineage>
        <taxon>Eukaryota</taxon>
        <taxon>Fungi</taxon>
        <taxon>Fungi incertae sedis</taxon>
        <taxon>Mucoromycota</taxon>
        <taxon>Glomeromycotina</taxon>
        <taxon>Glomeromycetes</taxon>
        <taxon>Glomerales</taxon>
        <taxon>Glomeraceae</taxon>
        <taxon>Funneliformis</taxon>
    </lineage>
</organism>
<feature type="non-terminal residue" evidence="2">
    <location>
        <position position="76"/>
    </location>
</feature>
<sequence length="76" mass="8792">MGHLSKKCRIALTKSRATDGTFIAKTQDETNFEEETEGAEDLEVEDWGNDDDSRWEEDIDLKLAKTNYKRLLNLEL</sequence>
<keyword evidence="3" id="KW-1185">Reference proteome</keyword>
<dbReference type="AlphaFoldDB" id="A0A9N9NUG4"/>
<proteinExistence type="predicted"/>
<dbReference type="Proteomes" id="UP000789570">
    <property type="component" value="Unassembled WGS sequence"/>
</dbReference>
<accession>A0A9N9NUG4</accession>